<accession>A0ABQ1HN11</accession>
<feature type="compositionally biased region" description="Acidic residues" evidence="2">
    <location>
        <begin position="170"/>
        <end position="185"/>
    </location>
</feature>
<keyword evidence="5" id="KW-1185">Reference proteome</keyword>
<keyword evidence="1" id="KW-0175">Coiled coil</keyword>
<evidence type="ECO:0000313" key="5">
    <source>
        <dbReference type="Proteomes" id="UP000623419"/>
    </source>
</evidence>
<feature type="chain" id="PRO_5046775808" evidence="3">
    <location>
        <begin position="24"/>
        <end position="226"/>
    </location>
</feature>
<name>A0ABQ1HN11_9GAMM</name>
<dbReference type="EMBL" id="BMKC01000003">
    <property type="protein sequence ID" value="GGA83832.1"/>
    <property type="molecule type" value="Genomic_DNA"/>
</dbReference>
<evidence type="ECO:0000256" key="1">
    <source>
        <dbReference type="SAM" id="Coils"/>
    </source>
</evidence>
<protein>
    <submittedName>
        <fullName evidence="4">Uncharacterized protein</fullName>
    </submittedName>
</protein>
<organism evidence="4 5">
    <name type="scientific">Arenimonas soli</name>
    <dbReference type="NCBI Taxonomy" id="2269504"/>
    <lineage>
        <taxon>Bacteria</taxon>
        <taxon>Pseudomonadati</taxon>
        <taxon>Pseudomonadota</taxon>
        <taxon>Gammaproteobacteria</taxon>
        <taxon>Lysobacterales</taxon>
        <taxon>Lysobacteraceae</taxon>
        <taxon>Arenimonas</taxon>
    </lineage>
</organism>
<keyword evidence="3" id="KW-0732">Signal</keyword>
<gene>
    <name evidence="4" type="ORF">GCM10011521_22800</name>
</gene>
<proteinExistence type="predicted"/>
<dbReference type="Proteomes" id="UP000623419">
    <property type="component" value="Unassembled WGS sequence"/>
</dbReference>
<evidence type="ECO:0000256" key="2">
    <source>
        <dbReference type="SAM" id="MobiDB-lite"/>
    </source>
</evidence>
<sequence length="226" mass="22375">MNTKLITTAVFAALFSASPMVHAQSLVGGATGTVRGAVGVGPGGLAGQDPIGRLGARDTVNGVQREVRGSLAERRAELRELRRQQRAERAAAEAAAEAAAAARANDEHDARLLAGAGSMLGASNDQAQGTGSLAGAATGQAQDDGASLAGTLDGALSLERQAMPPADGGQPDDGEAGDEASEVAEPDAPRARARGEADANADASASRRGASAGASASARGEAEVER</sequence>
<evidence type="ECO:0000313" key="4">
    <source>
        <dbReference type="EMBL" id="GGA83832.1"/>
    </source>
</evidence>
<reference evidence="5" key="1">
    <citation type="journal article" date="2019" name="Int. J. Syst. Evol. Microbiol.">
        <title>The Global Catalogue of Microorganisms (GCM) 10K type strain sequencing project: providing services to taxonomists for standard genome sequencing and annotation.</title>
        <authorList>
            <consortium name="The Broad Institute Genomics Platform"/>
            <consortium name="The Broad Institute Genome Sequencing Center for Infectious Disease"/>
            <person name="Wu L."/>
            <person name="Ma J."/>
        </authorList>
    </citation>
    <scope>NUCLEOTIDE SEQUENCE [LARGE SCALE GENOMIC DNA]</scope>
    <source>
        <strain evidence="5">CGMCC 1.15905</strain>
    </source>
</reference>
<feature type="compositionally biased region" description="Low complexity" evidence="2">
    <location>
        <begin position="198"/>
        <end position="219"/>
    </location>
</feature>
<feature type="compositionally biased region" description="Basic and acidic residues" evidence="2">
    <location>
        <begin position="187"/>
        <end position="197"/>
    </location>
</feature>
<evidence type="ECO:0000256" key="3">
    <source>
        <dbReference type="SAM" id="SignalP"/>
    </source>
</evidence>
<comment type="caution">
    <text evidence="4">The sequence shown here is derived from an EMBL/GenBank/DDBJ whole genome shotgun (WGS) entry which is preliminary data.</text>
</comment>
<feature type="region of interest" description="Disordered" evidence="2">
    <location>
        <begin position="161"/>
        <end position="226"/>
    </location>
</feature>
<dbReference type="RefSeq" id="WP_188664284.1">
    <property type="nucleotide sequence ID" value="NZ_BMKC01000003.1"/>
</dbReference>
<feature type="signal peptide" evidence="3">
    <location>
        <begin position="1"/>
        <end position="23"/>
    </location>
</feature>
<feature type="coiled-coil region" evidence="1">
    <location>
        <begin position="71"/>
        <end position="98"/>
    </location>
</feature>